<organism evidence="1 2">
    <name type="scientific">Rhizopogon vesiculosus</name>
    <dbReference type="NCBI Taxonomy" id="180088"/>
    <lineage>
        <taxon>Eukaryota</taxon>
        <taxon>Fungi</taxon>
        <taxon>Dikarya</taxon>
        <taxon>Basidiomycota</taxon>
        <taxon>Agaricomycotina</taxon>
        <taxon>Agaricomycetes</taxon>
        <taxon>Agaricomycetidae</taxon>
        <taxon>Boletales</taxon>
        <taxon>Suillineae</taxon>
        <taxon>Rhizopogonaceae</taxon>
        <taxon>Rhizopogon</taxon>
    </lineage>
</organism>
<reference evidence="1 2" key="1">
    <citation type="submission" date="2016-03" db="EMBL/GenBank/DDBJ databases">
        <title>Comparative genomics of the ectomycorrhizal sister species Rhizopogon vinicolor and Rhizopogon vesiculosus (Basidiomycota: Boletales) reveals a divergence of the mating type B locus.</title>
        <authorList>
            <person name="Mujic A.B."/>
            <person name="Kuo A."/>
            <person name="Tritt A."/>
            <person name="Lipzen A."/>
            <person name="Chen C."/>
            <person name="Johnson J."/>
            <person name="Sharma A."/>
            <person name="Barry K."/>
            <person name="Grigoriev I.V."/>
            <person name="Spatafora J.W."/>
        </authorList>
    </citation>
    <scope>NUCLEOTIDE SEQUENCE [LARGE SCALE GENOMIC DNA]</scope>
    <source>
        <strain evidence="1 2">AM-OR11-056</strain>
    </source>
</reference>
<protein>
    <submittedName>
        <fullName evidence="1">Uncharacterized protein</fullName>
    </submittedName>
</protein>
<dbReference type="AlphaFoldDB" id="A0A1J8QHQ0"/>
<gene>
    <name evidence="1" type="ORF">AZE42_12527</name>
</gene>
<dbReference type="EMBL" id="LVVM01000240">
    <property type="protein sequence ID" value="OJA21222.1"/>
    <property type="molecule type" value="Genomic_DNA"/>
</dbReference>
<dbReference type="OrthoDB" id="6499973at2759"/>
<evidence type="ECO:0000313" key="2">
    <source>
        <dbReference type="Proteomes" id="UP000183567"/>
    </source>
</evidence>
<keyword evidence="2" id="KW-1185">Reference proteome</keyword>
<evidence type="ECO:0000313" key="1">
    <source>
        <dbReference type="EMBL" id="OJA21222.1"/>
    </source>
</evidence>
<dbReference type="Proteomes" id="UP000183567">
    <property type="component" value="Unassembled WGS sequence"/>
</dbReference>
<accession>A0A1J8QHQ0</accession>
<comment type="caution">
    <text evidence="1">The sequence shown here is derived from an EMBL/GenBank/DDBJ whole genome shotgun (WGS) entry which is preliminary data.</text>
</comment>
<sequence>MTFVLVGGSQAIHPIILNYLFNGLLGFANAIRSGAGWYTAFAK</sequence>
<name>A0A1J8QHQ0_9AGAM</name>
<proteinExistence type="predicted"/>